<dbReference type="Gene3D" id="4.10.430.10">
    <property type="entry name" value="Histone-like protein H-NS, C-terminal domain"/>
    <property type="match status" value="1"/>
</dbReference>
<dbReference type="SUPFAM" id="SSF81273">
    <property type="entry name" value="H-NS histone-like proteins"/>
    <property type="match status" value="1"/>
</dbReference>
<evidence type="ECO:0000256" key="4">
    <source>
        <dbReference type="ARBA" id="ARBA00023125"/>
    </source>
</evidence>
<dbReference type="GO" id="GO:0003681">
    <property type="term" value="F:bent DNA binding"/>
    <property type="evidence" value="ECO:0007669"/>
    <property type="project" value="TreeGrafter"/>
</dbReference>
<comment type="subcellular location">
    <subcellularLocation>
        <location evidence="1">Cytoplasm</location>
        <location evidence="1">Nucleoid</location>
    </subcellularLocation>
</comment>
<evidence type="ECO:0000256" key="3">
    <source>
        <dbReference type="ARBA" id="ARBA00022490"/>
    </source>
</evidence>
<feature type="region of interest" description="Disordered" evidence="5">
    <location>
        <begin position="126"/>
        <end position="158"/>
    </location>
</feature>
<comment type="similarity">
    <text evidence="2">Belongs to the histone-like protein H-NS family.</text>
</comment>
<feature type="region of interest" description="Disordered" evidence="5">
    <location>
        <begin position="54"/>
        <end position="105"/>
    </location>
</feature>
<evidence type="ECO:0000259" key="6">
    <source>
        <dbReference type="SMART" id="SM00528"/>
    </source>
</evidence>
<accession>A0A0K2ZCM3</accession>
<dbReference type="GO" id="GO:0009295">
    <property type="term" value="C:nucleoid"/>
    <property type="evidence" value="ECO:0007669"/>
    <property type="project" value="UniProtKB-SubCell"/>
</dbReference>
<organism evidence="7 8">
    <name type="scientific">Xanthomonas graminis pv. poae</name>
    <dbReference type="NCBI Taxonomy" id="227946"/>
    <lineage>
        <taxon>Bacteria</taxon>
        <taxon>Pseudomonadati</taxon>
        <taxon>Pseudomonadota</taxon>
        <taxon>Gammaproteobacteria</taxon>
        <taxon>Lysobacterales</taxon>
        <taxon>Lysobacteraceae</taxon>
        <taxon>Xanthomonas</taxon>
        <taxon>Xanthomonas translucens group</taxon>
        <taxon>Xanthomonas graminis</taxon>
    </lineage>
</organism>
<dbReference type="RefSeq" id="WP_053839603.1">
    <property type="nucleotide sequence ID" value="NZ_CP076250.1"/>
</dbReference>
<feature type="compositionally biased region" description="Basic residues" evidence="5">
    <location>
        <begin position="134"/>
        <end position="151"/>
    </location>
</feature>
<sequence>MTIDLSGLSAKQLGALIKTAKKQQTIVAKRTPIAKVRTLLARLAKSHGYSIDEVVDGAAPAKRGRKPAAGKPGPKPGRKLGKVPPKYRNPANATETWTGRGKQPRWLAEQVSKGKKVEDFLIAAPAKSAAPAKKTAKKATKKVAKVARKAGKSAAPKN</sequence>
<proteinExistence type="inferred from homology"/>
<dbReference type="AlphaFoldDB" id="A0A0K2ZCM3"/>
<dbReference type="SMART" id="SM00528">
    <property type="entry name" value="HNS"/>
    <property type="match status" value="1"/>
</dbReference>
<evidence type="ECO:0000313" key="7">
    <source>
        <dbReference type="EMBL" id="CTP82948.1"/>
    </source>
</evidence>
<protein>
    <submittedName>
        <fullName evidence="7">DNA-binding protein</fullName>
    </submittedName>
</protein>
<dbReference type="InterPro" id="IPR037150">
    <property type="entry name" value="H-NS_C_dom_sf"/>
</dbReference>
<evidence type="ECO:0000256" key="1">
    <source>
        <dbReference type="ARBA" id="ARBA00004453"/>
    </source>
</evidence>
<dbReference type="GO" id="GO:0000976">
    <property type="term" value="F:transcription cis-regulatory region binding"/>
    <property type="evidence" value="ECO:0007669"/>
    <property type="project" value="TreeGrafter"/>
</dbReference>
<dbReference type="GO" id="GO:0001217">
    <property type="term" value="F:DNA-binding transcription repressor activity"/>
    <property type="evidence" value="ECO:0007669"/>
    <property type="project" value="TreeGrafter"/>
</dbReference>
<keyword evidence="3" id="KW-0963">Cytoplasm</keyword>
<dbReference type="GO" id="GO:0032993">
    <property type="term" value="C:protein-DNA complex"/>
    <property type="evidence" value="ECO:0007669"/>
    <property type="project" value="TreeGrafter"/>
</dbReference>
<evidence type="ECO:0000256" key="2">
    <source>
        <dbReference type="ARBA" id="ARBA00010610"/>
    </source>
</evidence>
<dbReference type="PANTHER" id="PTHR38097">
    <property type="match status" value="1"/>
</dbReference>
<dbReference type="GO" id="GO:0005829">
    <property type="term" value="C:cytosol"/>
    <property type="evidence" value="ECO:0007669"/>
    <property type="project" value="TreeGrafter"/>
</dbReference>
<dbReference type="InterPro" id="IPR027444">
    <property type="entry name" value="H-NS_C_dom"/>
</dbReference>
<keyword evidence="4 7" id="KW-0238">DNA-binding</keyword>
<name>A0A0K2ZCM3_9XANT</name>
<gene>
    <name evidence="7" type="ORF">XTPLMG728_0065</name>
</gene>
<dbReference type="EMBL" id="CXOK01000001">
    <property type="protein sequence ID" value="CTP82948.1"/>
    <property type="molecule type" value="Genomic_DNA"/>
</dbReference>
<dbReference type="PANTHER" id="PTHR38097:SF2">
    <property type="entry name" value="DNA-BINDING PROTEIN STPA"/>
    <property type="match status" value="1"/>
</dbReference>
<reference evidence="7 8" key="1">
    <citation type="submission" date="2015-07" db="EMBL/GenBank/DDBJ databases">
        <authorList>
            <person name="Noorani M."/>
        </authorList>
    </citation>
    <scope>NUCLEOTIDE SEQUENCE [LARGE SCALE GENOMIC DNA]</scope>
    <source>
        <strain evidence="7">LMG728</strain>
    </source>
</reference>
<feature type="domain" description="DNA-binding protein H-NS-like C-terminal" evidence="6">
    <location>
        <begin position="77"/>
        <end position="122"/>
    </location>
</feature>
<dbReference type="Proteomes" id="UP000041247">
    <property type="component" value="Unassembled WGS sequence"/>
</dbReference>
<evidence type="ECO:0000313" key="8">
    <source>
        <dbReference type="Proteomes" id="UP000041247"/>
    </source>
</evidence>
<evidence type="ECO:0000256" key="5">
    <source>
        <dbReference type="SAM" id="MobiDB-lite"/>
    </source>
</evidence>
<dbReference type="GO" id="GO:0003680">
    <property type="term" value="F:minor groove of adenine-thymine-rich DNA binding"/>
    <property type="evidence" value="ECO:0007669"/>
    <property type="project" value="TreeGrafter"/>
</dbReference>
<dbReference type="Pfam" id="PF00816">
    <property type="entry name" value="Histone_HNS"/>
    <property type="match status" value="1"/>
</dbReference>